<dbReference type="EMBL" id="JAJSOF020000017">
    <property type="protein sequence ID" value="KAJ4439287.1"/>
    <property type="molecule type" value="Genomic_DNA"/>
</dbReference>
<organism evidence="1 2">
    <name type="scientific">Periplaneta americana</name>
    <name type="common">American cockroach</name>
    <name type="synonym">Blatta americana</name>
    <dbReference type="NCBI Taxonomy" id="6978"/>
    <lineage>
        <taxon>Eukaryota</taxon>
        <taxon>Metazoa</taxon>
        <taxon>Ecdysozoa</taxon>
        <taxon>Arthropoda</taxon>
        <taxon>Hexapoda</taxon>
        <taxon>Insecta</taxon>
        <taxon>Pterygota</taxon>
        <taxon>Neoptera</taxon>
        <taxon>Polyneoptera</taxon>
        <taxon>Dictyoptera</taxon>
        <taxon>Blattodea</taxon>
        <taxon>Blattoidea</taxon>
        <taxon>Blattidae</taxon>
        <taxon>Blattinae</taxon>
        <taxon>Periplaneta</taxon>
    </lineage>
</organism>
<comment type="caution">
    <text evidence="1">The sequence shown here is derived from an EMBL/GenBank/DDBJ whole genome shotgun (WGS) entry which is preliminary data.</text>
</comment>
<sequence length="227" mass="25342">MERRKILSEILPFGCGGQMTQVRYYVNDGVLWRCPSHKPVLSKQAHFYDLDVVRGQQALSMEKGRALLGSKARALLLWASIDMPDVSDPSKVTEFVFKYLPLACLSLGLLDSTWNSKTALGSHITAILQHRYFLDADWWLVQNPVRLGGAGTRVVAEKFTNSSLVVNEGFLRAKETPCNDMAKPSRPESVSTQPYACAMEHKLVLFSNQEINRERNVLTIASSIGAK</sequence>
<proteinExistence type="predicted"/>
<gene>
    <name evidence="1" type="ORF">ANN_07408</name>
</gene>
<protein>
    <submittedName>
        <fullName evidence="1">Uncharacterized protein</fullName>
    </submittedName>
</protein>
<name>A0ABQ8SYI7_PERAM</name>
<accession>A0ABQ8SYI7</accession>
<dbReference type="Proteomes" id="UP001148838">
    <property type="component" value="Unassembled WGS sequence"/>
</dbReference>
<keyword evidence="2" id="KW-1185">Reference proteome</keyword>
<reference evidence="1 2" key="1">
    <citation type="journal article" date="2022" name="Allergy">
        <title>Genome assembly and annotation of Periplaneta americana reveal a comprehensive cockroach allergen profile.</title>
        <authorList>
            <person name="Wang L."/>
            <person name="Xiong Q."/>
            <person name="Saelim N."/>
            <person name="Wang L."/>
            <person name="Nong W."/>
            <person name="Wan A.T."/>
            <person name="Shi M."/>
            <person name="Liu X."/>
            <person name="Cao Q."/>
            <person name="Hui J.H.L."/>
            <person name="Sookrung N."/>
            <person name="Leung T.F."/>
            <person name="Tungtrongchitr A."/>
            <person name="Tsui S.K.W."/>
        </authorList>
    </citation>
    <scope>NUCLEOTIDE SEQUENCE [LARGE SCALE GENOMIC DNA]</scope>
    <source>
        <strain evidence="1">PWHHKU_190912</strain>
    </source>
</reference>
<evidence type="ECO:0000313" key="2">
    <source>
        <dbReference type="Proteomes" id="UP001148838"/>
    </source>
</evidence>
<evidence type="ECO:0000313" key="1">
    <source>
        <dbReference type="EMBL" id="KAJ4439287.1"/>
    </source>
</evidence>